<evidence type="ECO:0000256" key="3">
    <source>
        <dbReference type="ARBA" id="ARBA00022448"/>
    </source>
</evidence>
<evidence type="ECO:0000256" key="6">
    <source>
        <dbReference type="ARBA" id="ARBA00022840"/>
    </source>
</evidence>
<gene>
    <name evidence="11" type="ORF">CIB84_006665</name>
</gene>
<dbReference type="InterPro" id="IPR003439">
    <property type="entry name" value="ABC_transporter-like_ATP-bd"/>
</dbReference>
<dbReference type="InterPro" id="IPR013525">
    <property type="entry name" value="ABC2_TM"/>
</dbReference>
<feature type="transmembrane region" description="Helical" evidence="9">
    <location>
        <begin position="609"/>
        <end position="628"/>
    </location>
</feature>
<dbReference type="AlphaFoldDB" id="A0A2P4SZQ2"/>
<evidence type="ECO:0000259" key="10">
    <source>
        <dbReference type="PROSITE" id="PS50893"/>
    </source>
</evidence>
<dbReference type="GO" id="GO:0005524">
    <property type="term" value="F:ATP binding"/>
    <property type="evidence" value="ECO:0007669"/>
    <property type="project" value="UniProtKB-KW"/>
</dbReference>
<dbReference type="GO" id="GO:0016020">
    <property type="term" value="C:membrane"/>
    <property type="evidence" value="ECO:0007669"/>
    <property type="project" value="UniProtKB-SubCell"/>
</dbReference>
<dbReference type="Gene3D" id="3.40.50.300">
    <property type="entry name" value="P-loop containing nucleotide triphosphate hydrolases"/>
    <property type="match status" value="3"/>
</dbReference>
<dbReference type="InterPro" id="IPR027417">
    <property type="entry name" value="P-loop_NTPase"/>
</dbReference>
<organism evidence="11 12">
    <name type="scientific">Bambusicola thoracicus</name>
    <name type="common">Chinese bamboo-partridge</name>
    <name type="synonym">Perdix thoracica</name>
    <dbReference type="NCBI Taxonomy" id="9083"/>
    <lineage>
        <taxon>Eukaryota</taxon>
        <taxon>Metazoa</taxon>
        <taxon>Chordata</taxon>
        <taxon>Craniata</taxon>
        <taxon>Vertebrata</taxon>
        <taxon>Euteleostomi</taxon>
        <taxon>Archelosauria</taxon>
        <taxon>Archosauria</taxon>
        <taxon>Dinosauria</taxon>
        <taxon>Saurischia</taxon>
        <taxon>Theropoda</taxon>
        <taxon>Coelurosauria</taxon>
        <taxon>Aves</taxon>
        <taxon>Neognathae</taxon>
        <taxon>Galloanserae</taxon>
        <taxon>Galliformes</taxon>
        <taxon>Phasianidae</taxon>
        <taxon>Perdicinae</taxon>
        <taxon>Bambusicola</taxon>
    </lineage>
</organism>
<dbReference type="PANTHER" id="PTHR19229:SF100">
    <property type="entry name" value="CHOLESTEROL TRANSPORTER ABCA5"/>
    <property type="match status" value="1"/>
</dbReference>
<feature type="transmembrane region" description="Helical" evidence="9">
    <location>
        <begin position="752"/>
        <end position="776"/>
    </location>
</feature>
<dbReference type="GO" id="GO:0005770">
    <property type="term" value="C:late endosome"/>
    <property type="evidence" value="ECO:0007669"/>
    <property type="project" value="TreeGrafter"/>
</dbReference>
<reference evidence="11 12" key="1">
    <citation type="submission" date="2018-01" db="EMBL/GenBank/DDBJ databases">
        <title>Comparison of the Chinese Bamboo Partridge and Red Junglefowl genome sequences highlights the importance of demography in genome evolution.</title>
        <authorList>
            <person name="Tiley G.P."/>
            <person name="Kimball R.T."/>
            <person name="Braun E.L."/>
            <person name="Burleigh J.G."/>
        </authorList>
    </citation>
    <scope>NUCLEOTIDE SEQUENCE [LARGE SCALE GENOMIC DNA]</scope>
    <source>
        <strain evidence="11">RTK389</strain>
        <tissue evidence="11">Blood</tissue>
    </source>
</reference>
<sequence>MLTPLFKKSKHVGIVEFLATLAFGFVGLNIVLLEDFPKSFVWLFSPLCQCSFLIGIAQVMHLEDYEDGATFSNLNHGPYPLFISLILLVLDSIFYLLAAVYLDQVIPGEFGLRRSSFFFMKPSFWSKHRKNYEELYESSINGNLSCSEMVEPVPSEFQGKEAIRISCVQKTFRKKGETVEALRNLSFDIYEGQITALLGHSGTGKTTLMNILCGLCPPTDGFVSVYGHRVSEIDEMLEVRRIAGVCPQSDIHFDILTVQKVLLDLDMQPIRDNQAKKLSGGQKRRLSVGIAVLGNPKVLLLDEPTAGMDPCSRHIVWNLLKNRKANCVTVFSTHFMDEADILAGLFSDLDTHSHLGVISYGVSMTTLEDVYLKLEVEAEIDQADYSVFSSQQAQEETDTSSQDDMEQSLLMLPEARSAPQSNTALWKKQVSTIAKLHFLSLKRENKCVRVMLLLFLIFLVVQILFFLTHHYIKHSLAPLRLSPELYLLRPGEEHHKYRSRLLLQNSTDSVIDDVVRSLGSMNVLVEMFNGSDYISAAPHSAGLNVHDLESQQNYVFTIVFNSTMVHSVPVLMNIISNLLLRALNVTESIQVWSHPFVQDLPDTVFKLEIYFEAVLLGIIVTGMPPYFAMENAENRKLRAYTQLQIAGLYPSAYWAGQALVDLPLFFSILILMLGSLFAFHYGIYFYAGKFMAVLFCLIGYVPSVVLFTYVVSFTFKKVQNTKEFWSFIYSVTALLCMVVTEVAFFLDFDTVTTALHCVFCTFVPIYPLIGCLICFIKVSWTGKQKRGEYYDPWDRLLVAVIAPYLQCIVWLFLLRCFELKSGGRTIREDPFFRKCSKRAKSWKLPDAPCNEDEDVRAERLRVKEALSNPNSEEVPAILVSSLHKEYDERREFLLGRRIKKVATKHVSLCVRKGEILGLLGPNGAGKSTLINMLVGEVEPTSGQVLMGGCSPGGNSEDDSIQFVGYCPQTNPLWPDITLQEHFEIYGAIKGMSQADVKQAIKCISNALDFKDHLQKTTKKLGVGLKRKLCFALSMLGSPRVTLLDEPSTGMDPKAKQRMWRAIRAAFKNKERAAILTTHYMEEADAVCDRVAILVAGQLRCIGSVQHLKSKFGRGYFLEMKLKDTADVQQVEYLQRQVLHIFPNANRQESFASILAYKIPREDVQSLSHCFSKLEEVKYAFNIEEYSFSQATLEQVCVAWM</sequence>
<accession>A0A2P4SZQ2</accession>
<keyword evidence="7 9" id="KW-1133">Transmembrane helix</keyword>
<name>A0A2P4SZQ2_BAMTH</name>
<keyword evidence="3" id="KW-0813">Transport</keyword>
<keyword evidence="6" id="KW-0067">ATP-binding</keyword>
<dbReference type="InterPro" id="IPR003593">
    <property type="entry name" value="AAA+_ATPase"/>
</dbReference>
<keyword evidence="8 9" id="KW-0472">Membrane</keyword>
<dbReference type="GO" id="GO:0005319">
    <property type="term" value="F:lipid transporter activity"/>
    <property type="evidence" value="ECO:0007669"/>
    <property type="project" value="TreeGrafter"/>
</dbReference>
<evidence type="ECO:0000256" key="8">
    <source>
        <dbReference type="ARBA" id="ARBA00023136"/>
    </source>
</evidence>
<proteinExistence type="inferred from homology"/>
<comment type="caution">
    <text evidence="11">The sequence shown here is derived from an EMBL/GenBank/DDBJ whole genome shotgun (WGS) entry which is preliminary data.</text>
</comment>
<dbReference type="Pfam" id="PF12698">
    <property type="entry name" value="ABC2_membrane_3"/>
    <property type="match status" value="1"/>
</dbReference>
<evidence type="ECO:0000313" key="12">
    <source>
        <dbReference type="Proteomes" id="UP000237246"/>
    </source>
</evidence>
<dbReference type="InterPro" id="IPR056264">
    <property type="entry name" value="R2_ABCA1-4-like"/>
</dbReference>
<dbReference type="SUPFAM" id="SSF52540">
    <property type="entry name" value="P-loop containing nucleoside triphosphate hydrolases"/>
    <property type="match status" value="2"/>
</dbReference>
<evidence type="ECO:0000256" key="2">
    <source>
        <dbReference type="ARBA" id="ARBA00008869"/>
    </source>
</evidence>
<feature type="transmembrane region" description="Helical" evidence="9">
    <location>
        <begin position="724"/>
        <end position="746"/>
    </location>
</feature>
<feature type="transmembrane region" description="Helical" evidence="9">
    <location>
        <begin position="12"/>
        <end position="33"/>
    </location>
</feature>
<dbReference type="SMART" id="SM00382">
    <property type="entry name" value="AAA"/>
    <property type="match status" value="2"/>
</dbReference>
<dbReference type="Pfam" id="PF00005">
    <property type="entry name" value="ABC_tran"/>
    <property type="match status" value="2"/>
</dbReference>
<dbReference type="InterPro" id="IPR026082">
    <property type="entry name" value="ABCA"/>
</dbReference>
<comment type="subcellular location">
    <subcellularLocation>
        <location evidence="1">Membrane</location>
        <topology evidence="1">Multi-pass membrane protein</topology>
    </subcellularLocation>
</comment>
<dbReference type="InterPro" id="IPR017871">
    <property type="entry name" value="ABC_transporter-like_CS"/>
</dbReference>
<feature type="transmembrane region" description="Helical" evidence="9">
    <location>
        <begin position="450"/>
        <end position="472"/>
    </location>
</feature>
<evidence type="ECO:0000256" key="1">
    <source>
        <dbReference type="ARBA" id="ARBA00004141"/>
    </source>
</evidence>
<feature type="transmembrane region" description="Helical" evidence="9">
    <location>
        <begin position="690"/>
        <end position="712"/>
    </location>
</feature>
<evidence type="ECO:0000256" key="4">
    <source>
        <dbReference type="ARBA" id="ARBA00022692"/>
    </source>
</evidence>
<feature type="transmembrane region" description="Helical" evidence="9">
    <location>
        <begin position="40"/>
        <end position="61"/>
    </location>
</feature>
<dbReference type="Pfam" id="PF23321">
    <property type="entry name" value="R1_ABCA1"/>
    <property type="match status" value="1"/>
</dbReference>
<dbReference type="OrthoDB" id="8061355at2759"/>
<dbReference type="PANTHER" id="PTHR19229">
    <property type="entry name" value="ATP-BINDING CASSETTE TRANSPORTER SUBFAMILY A ABCA"/>
    <property type="match status" value="1"/>
</dbReference>
<comment type="similarity">
    <text evidence="2">Belongs to the ABC transporter superfamily. ABCA family.</text>
</comment>
<dbReference type="FunFam" id="3.40.50.300:FF:000335">
    <property type="entry name" value="ATP binding cassette subfamily A member 5"/>
    <property type="match status" value="1"/>
</dbReference>
<evidence type="ECO:0000256" key="7">
    <source>
        <dbReference type="ARBA" id="ARBA00022989"/>
    </source>
</evidence>
<evidence type="ECO:0000256" key="9">
    <source>
        <dbReference type="SAM" id="Phobius"/>
    </source>
</evidence>
<feature type="transmembrane region" description="Helical" evidence="9">
    <location>
        <begin position="664"/>
        <end position="684"/>
    </location>
</feature>
<keyword evidence="5" id="KW-0547">Nucleotide-binding</keyword>
<feature type="domain" description="ABC transporter" evidence="10">
    <location>
        <begin position="163"/>
        <end position="380"/>
    </location>
</feature>
<feature type="transmembrane region" description="Helical" evidence="9">
    <location>
        <begin position="81"/>
        <end position="102"/>
    </location>
</feature>
<keyword evidence="4 9" id="KW-0812">Transmembrane</keyword>
<dbReference type="Proteomes" id="UP000237246">
    <property type="component" value="Unassembled WGS sequence"/>
</dbReference>
<evidence type="ECO:0000313" key="11">
    <source>
        <dbReference type="EMBL" id="POI29586.1"/>
    </source>
</evidence>
<feature type="domain" description="ABC transporter" evidence="10">
    <location>
        <begin position="877"/>
        <end position="1120"/>
    </location>
</feature>
<dbReference type="EMBL" id="PPHD01014730">
    <property type="protein sequence ID" value="POI29586.1"/>
    <property type="molecule type" value="Genomic_DNA"/>
</dbReference>
<dbReference type="GO" id="GO:0016887">
    <property type="term" value="F:ATP hydrolysis activity"/>
    <property type="evidence" value="ECO:0007669"/>
    <property type="project" value="InterPro"/>
</dbReference>
<dbReference type="CDD" id="cd03263">
    <property type="entry name" value="ABC_subfamily_A"/>
    <property type="match status" value="1"/>
</dbReference>
<dbReference type="PROSITE" id="PS00211">
    <property type="entry name" value="ABC_TRANSPORTER_1"/>
    <property type="match status" value="1"/>
</dbReference>
<protein>
    <recommendedName>
        <fullName evidence="10">ABC transporter domain-containing protein</fullName>
    </recommendedName>
</protein>
<dbReference type="GO" id="GO:0140359">
    <property type="term" value="F:ABC-type transporter activity"/>
    <property type="evidence" value="ECO:0007669"/>
    <property type="project" value="InterPro"/>
</dbReference>
<evidence type="ECO:0000256" key="5">
    <source>
        <dbReference type="ARBA" id="ARBA00022741"/>
    </source>
</evidence>
<keyword evidence="12" id="KW-1185">Reference proteome</keyword>
<feature type="transmembrane region" description="Helical" evidence="9">
    <location>
        <begin position="796"/>
        <end position="814"/>
    </location>
</feature>
<dbReference type="PROSITE" id="PS50893">
    <property type="entry name" value="ABC_TRANSPORTER_2"/>
    <property type="match status" value="2"/>
</dbReference>